<evidence type="ECO:0000313" key="1">
    <source>
        <dbReference type="EMBL" id="OEG21595.1"/>
    </source>
</evidence>
<name>A0A1E5H9U6_9ENTE</name>
<protein>
    <recommendedName>
        <fullName evidence="3">Alpha/beta hydrolase</fullName>
    </recommendedName>
</protein>
<accession>A0A1E5H9U6</accession>
<dbReference type="SUPFAM" id="SSF53474">
    <property type="entry name" value="alpha/beta-Hydrolases"/>
    <property type="match status" value="1"/>
</dbReference>
<proteinExistence type="predicted"/>
<organism evidence="1 2">
    <name type="scientific">Enterococcus ureilyticus</name>
    <dbReference type="NCBI Taxonomy" id="1131292"/>
    <lineage>
        <taxon>Bacteria</taxon>
        <taxon>Bacillati</taxon>
        <taxon>Bacillota</taxon>
        <taxon>Bacilli</taxon>
        <taxon>Lactobacillales</taxon>
        <taxon>Enterococcaceae</taxon>
        <taxon>Enterococcus</taxon>
    </lineage>
</organism>
<dbReference type="AlphaFoldDB" id="A0A1E5H9U6"/>
<dbReference type="STRING" id="1131292.BCR24_06910"/>
<comment type="caution">
    <text evidence="1">The sequence shown here is derived from an EMBL/GenBank/DDBJ whole genome shotgun (WGS) entry which is preliminary data.</text>
</comment>
<dbReference type="PROSITE" id="PS51257">
    <property type="entry name" value="PROKAR_LIPOPROTEIN"/>
    <property type="match status" value="1"/>
</dbReference>
<dbReference type="OrthoDB" id="503948at2"/>
<keyword evidence="2" id="KW-1185">Reference proteome</keyword>
<sequence length="288" mass="31550">MKNKKDYVILIVCIVLFFAGCANKKGADNGKQQIGKQTDTSENVQKTSVPTLFIHGYGGGNNSFGRMIKRLEGNHRTKKELVLTVSVAGKVQAKGELTGKENNPSVQVLFEDNKNNEWNQAEWIKNCLEFVGSNYGITQVNLVGHSMGGASTLRYLTTFGEDNNLPKINKFVGIAAPFNDFVELSNGETLDDVLQNGPAIQSERYSDYVNGIDKVSKGMKVMIVAGDVEDGSLSDEAVPVADAVSVVALFQTHGNEVQEKIFYGKAAQHSKLHENTEVDQLVADFLWQ</sequence>
<dbReference type="Pfam" id="PF06028">
    <property type="entry name" value="DUF915"/>
    <property type="match status" value="1"/>
</dbReference>
<dbReference type="Proteomes" id="UP000094469">
    <property type="component" value="Unassembled WGS sequence"/>
</dbReference>
<dbReference type="EMBL" id="MIKC01000039">
    <property type="protein sequence ID" value="OEG21595.1"/>
    <property type="molecule type" value="Genomic_DNA"/>
</dbReference>
<dbReference type="Gene3D" id="3.40.50.1820">
    <property type="entry name" value="alpha/beta hydrolase"/>
    <property type="match status" value="1"/>
</dbReference>
<gene>
    <name evidence="1" type="ORF">BCR24_06910</name>
</gene>
<evidence type="ECO:0008006" key="3">
    <source>
        <dbReference type="Google" id="ProtNLM"/>
    </source>
</evidence>
<reference evidence="2" key="1">
    <citation type="submission" date="2016-09" db="EMBL/GenBank/DDBJ databases">
        <authorList>
            <person name="Gulvik C.A."/>
        </authorList>
    </citation>
    <scope>NUCLEOTIDE SEQUENCE [LARGE SCALE GENOMIC DNA]</scope>
    <source>
        <strain evidence="2">LMG 26676</strain>
    </source>
</reference>
<dbReference type="InterPro" id="IPR010315">
    <property type="entry name" value="DUF915_hydro-like"/>
</dbReference>
<dbReference type="InterPro" id="IPR029058">
    <property type="entry name" value="AB_hydrolase_fold"/>
</dbReference>
<dbReference type="RefSeq" id="WP_069640987.1">
    <property type="nucleotide sequence ID" value="NZ_JAFBEZ010000005.1"/>
</dbReference>
<evidence type="ECO:0000313" key="2">
    <source>
        <dbReference type="Proteomes" id="UP000094469"/>
    </source>
</evidence>